<comment type="caution">
    <text evidence="1">The sequence shown here is derived from an EMBL/GenBank/DDBJ whole genome shotgun (WGS) entry which is preliminary data.</text>
</comment>
<protein>
    <recommendedName>
        <fullName evidence="3">Reverse transcriptase</fullName>
    </recommendedName>
</protein>
<sequence length="161" mass="18685">MFDRGDKSSKLDRFLVCPNFFNKWSLATVMGLPRLYSDHCPIILNTAAHDFGPSPFKFFTSWLDKPDFVHMVLQWYSSFMFHRPPDLAFATKLRWIKGKIKSWAVVQRSAAVTLLASSKLELNYIEAVADSRILSQREIDRRLECKRVIVEIECANLLDIK</sequence>
<dbReference type="PANTHER" id="PTHR33710">
    <property type="entry name" value="BNAC02G09200D PROTEIN"/>
    <property type="match status" value="1"/>
</dbReference>
<dbReference type="SUPFAM" id="SSF56219">
    <property type="entry name" value="DNase I-like"/>
    <property type="match status" value="1"/>
</dbReference>
<proteinExistence type="predicted"/>
<dbReference type="EMBL" id="JBCNJP010000009">
    <property type="protein sequence ID" value="KAK9073447.1"/>
    <property type="molecule type" value="Genomic_DNA"/>
</dbReference>
<accession>A0AAP0DIP4</accession>
<reference evidence="1 2" key="1">
    <citation type="submission" date="2024-04" db="EMBL/GenBank/DDBJ databases">
        <title>The reference genome of an endangered Asteraceae, Deinandra increscens subsp. villosa, native to the Central Coast of California.</title>
        <authorList>
            <person name="Guilliams M."/>
            <person name="Hasenstab-Lehman K."/>
            <person name="Meyer R."/>
            <person name="Mcevoy S."/>
        </authorList>
    </citation>
    <scope>NUCLEOTIDE SEQUENCE [LARGE SCALE GENOMIC DNA]</scope>
    <source>
        <tissue evidence="1">Leaf</tissue>
    </source>
</reference>
<dbReference type="InterPro" id="IPR036691">
    <property type="entry name" value="Endo/exonu/phosph_ase_sf"/>
</dbReference>
<dbReference type="Proteomes" id="UP001408789">
    <property type="component" value="Unassembled WGS sequence"/>
</dbReference>
<evidence type="ECO:0000313" key="2">
    <source>
        <dbReference type="Proteomes" id="UP001408789"/>
    </source>
</evidence>
<dbReference type="AlphaFoldDB" id="A0AAP0DIP4"/>
<gene>
    <name evidence="1" type="ORF">SSX86_007771</name>
</gene>
<evidence type="ECO:0008006" key="3">
    <source>
        <dbReference type="Google" id="ProtNLM"/>
    </source>
</evidence>
<organism evidence="1 2">
    <name type="scientific">Deinandra increscens subsp. villosa</name>
    <dbReference type="NCBI Taxonomy" id="3103831"/>
    <lineage>
        <taxon>Eukaryota</taxon>
        <taxon>Viridiplantae</taxon>
        <taxon>Streptophyta</taxon>
        <taxon>Embryophyta</taxon>
        <taxon>Tracheophyta</taxon>
        <taxon>Spermatophyta</taxon>
        <taxon>Magnoliopsida</taxon>
        <taxon>eudicotyledons</taxon>
        <taxon>Gunneridae</taxon>
        <taxon>Pentapetalae</taxon>
        <taxon>asterids</taxon>
        <taxon>campanulids</taxon>
        <taxon>Asterales</taxon>
        <taxon>Asteraceae</taxon>
        <taxon>Asteroideae</taxon>
        <taxon>Heliantheae alliance</taxon>
        <taxon>Madieae</taxon>
        <taxon>Madiinae</taxon>
        <taxon>Deinandra</taxon>
    </lineage>
</organism>
<evidence type="ECO:0000313" key="1">
    <source>
        <dbReference type="EMBL" id="KAK9073447.1"/>
    </source>
</evidence>
<dbReference type="PANTHER" id="PTHR33710:SF64">
    <property type="entry name" value="ENDONUCLEASE_EXONUCLEASE_PHOSPHATASE DOMAIN-CONTAINING PROTEIN"/>
    <property type="match status" value="1"/>
</dbReference>
<name>A0AAP0DIP4_9ASTR</name>
<keyword evidence="2" id="KW-1185">Reference proteome</keyword>